<comment type="cofactor">
    <cofactor evidence="1">
        <name>Mn(2+)</name>
        <dbReference type="ChEBI" id="CHEBI:29035"/>
    </cofactor>
</comment>
<keyword evidence="12" id="KW-1185">Reference proteome</keyword>
<dbReference type="InterPro" id="IPR051547">
    <property type="entry name" value="TDP2-like"/>
</dbReference>
<evidence type="ECO:0000256" key="4">
    <source>
        <dbReference type="ARBA" id="ARBA00022723"/>
    </source>
</evidence>
<reference evidence="11 12" key="1">
    <citation type="submission" date="2022-09" db="EMBL/GenBank/DDBJ databases">
        <title>Genome sequencing of Flavivirga sp. MEBiC05379.</title>
        <authorList>
            <person name="Oh H.-M."/>
            <person name="Kwon K.K."/>
            <person name="Park M.J."/>
            <person name="Yang S.-H."/>
        </authorList>
    </citation>
    <scope>NUCLEOTIDE SEQUENCE [LARGE SCALE GENOMIC DNA]</scope>
    <source>
        <strain evidence="11 12">MEBiC05379</strain>
    </source>
</reference>
<accession>A0ABU7XR22</accession>
<name>A0ABU7XR22_9FLAO</name>
<feature type="chain" id="PRO_5047377589" evidence="9">
    <location>
        <begin position="25"/>
        <end position="269"/>
    </location>
</feature>
<evidence type="ECO:0000313" key="12">
    <source>
        <dbReference type="Proteomes" id="UP001337305"/>
    </source>
</evidence>
<feature type="signal peptide" evidence="9">
    <location>
        <begin position="1"/>
        <end position="24"/>
    </location>
</feature>
<dbReference type="EMBL" id="JAODOP010000004">
    <property type="protein sequence ID" value="MEF3833182.1"/>
    <property type="molecule type" value="Genomic_DNA"/>
</dbReference>
<evidence type="ECO:0000256" key="2">
    <source>
        <dbReference type="ARBA" id="ARBA00001946"/>
    </source>
</evidence>
<evidence type="ECO:0000313" key="11">
    <source>
        <dbReference type="EMBL" id="MEF3833182.1"/>
    </source>
</evidence>
<evidence type="ECO:0000256" key="6">
    <source>
        <dbReference type="ARBA" id="ARBA00022801"/>
    </source>
</evidence>
<keyword evidence="7" id="KW-0460">Magnesium</keyword>
<evidence type="ECO:0000256" key="3">
    <source>
        <dbReference type="ARBA" id="ARBA00022722"/>
    </source>
</evidence>
<dbReference type="Gene3D" id="3.60.10.10">
    <property type="entry name" value="Endonuclease/exonuclease/phosphatase"/>
    <property type="match status" value="1"/>
</dbReference>
<dbReference type="Proteomes" id="UP001337305">
    <property type="component" value="Unassembled WGS sequence"/>
</dbReference>
<keyword evidence="11" id="KW-0255">Endonuclease</keyword>
<dbReference type="RefSeq" id="WP_303305532.1">
    <property type="nucleotide sequence ID" value="NZ_JAODOP010000004.1"/>
</dbReference>
<comment type="cofactor">
    <cofactor evidence="2">
        <name>Mg(2+)</name>
        <dbReference type="ChEBI" id="CHEBI:18420"/>
    </cofactor>
</comment>
<dbReference type="GO" id="GO:0004519">
    <property type="term" value="F:endonuclease activity"/>
    <property type="evidence" value="ECO:0007669"/>
    <property type="project" value="UniProtKB-KW"/>
</dbReference>
<evidence type="ECO:0000256" key="1">
    <source>
        <dbReference type="ARBA" id="ARBA00001936"/>
    </source>
</evidence>
<dbReference type="Pfam" id="PF03372">
    <property type="entry name" value="Exo_endo_phos"/>
    <property type="match status" value="1"/>
</dbReference>
<keyword evidence="5" id="KW-0227">DNA damage</keyword>
<dbReference type="InterPro" id="IPR005135">
    <property type="entry name" value="Endo/exonuclease/phosphatase"/>
</dbReference>
<keyword evidence="4" id="KW-0479">Metal-binding</keyword>
<keyword evidence="3" id="KW-0540">Nuclease</keyword>
<keyword evidence="9" id="KW-0732">Signal</keyword>
<sequence length="269" mass="30538">MKNNLFKVTLLVLLVISSAETVLGQEFKVIAYNVEFGKNTSPKAISKLLKPENADIICFNEVPAQGWTKKVGKLLGLPYSYEGEIASANHTDKFIDKTKKYYGKYKSILSKYPLENTHEVLLEGIGWSPASAVVANVVIDNNNSIQIFSLHIPSGKSNPIKSKAEYLSRLIENNYNTSDMMILAGDFNDLYNSKVLSYLYHIGFYNSWKALDINLKDKTTYIYPESPDDTVIDHIFFKGLKVKRAEIIEEKEKPQSDHKPIWSVFELQQ</sequence>
<evidence type="ECO:0000256" key="8">
    <source>
        <dbReference type="ARBA" id="ARBA00023204"/>
    </source>
</evidence>
<dbReference type="InterPro" id="IPR036691">
    <property type="entry name" value="Endo/exonu/phosph_ase_sf"/>
</dbReference>
<evidence type="ECO:0000259" key="10">
    <source>
        <dbReference type="Pfam" id="PF03372"/>
    </source>
</evidence>
<gene>
    <name evidence="11" type="ORF">N1F79_08565</name>
</gene>
<dbReference type="PANTHER" id="PTHR15822">
    <property type="entry name" value="TRAF AND TNF RECEPTOR-ASSOCIATED PROTEIN"/>
    <property type="match status" value="1"/>
</dbReference>
<feature type="domain" description="Endonuclease/exonuclease/phosphatase" evidence="10">
    <location>
        <begin position="31"/>
        <end position="258"/>
    </location>
</feature>
<organism evidence="11 12">
    <name type="scientific">Flavivirga spongiicola</name>
    <dbReference type="NCBI Taxonomy" id="421621"/>
    <lineage>
        <taxon>Bacteria</taxon>
        <taxon>Pseudomonadati</taxon>
        <taxon>Bacteroidota</taxon>
        <taxon>Flavobacteriia</taxon>
        <taxon>Flavobacteriales</taxon>
        <taxon>Flavobacteriaceae</taxon>
        <taxon>Flavivirga</taxon>
    </lineage>
</organism>
<proteinExistence type="predicted"/>
<dbReference type="PANTHER" id="PTHR15822:SF4">
    <property type="entry name" value="TYROSYL-DNA PHOSPHODIESTERASE 2"/>
    <property type="match status" value="1"/>
</dbReference>
<keyword evidence="6" id="KW-0378">Hydrolase</keyword>
<dbReference type="SUPFAM" id="SSF56219">
    <property type="entry name" value="DNase I-like"/>
    <property type="match status" value="1"/>
</dbReference>
<evidence type="ECO:0000256" key="7">
    <source>
        <dbReference type="ARBA" id="ARBA00022842"/>
    </source>
</evidence>
<keyword evidence="8" id="KW-0234">DNA repair</keyword>
<evidence type="ECO:0000256" key="5">
    <source>
        <dbReference type="ARBA" id="ARBA00022763"/>
    </source>
</evidence>
<evidence type="ECO:0000256" key="9">
    <source>
        <dbReference type="SAM" id="SignalP"/>
    </source>
</evidence>
<comment type="caution">
    <text evidence="11">The sequence shown here is derived from an EMBL/GenBank/DDBJ whole genome shotgun (WGS) entry which is preliminary data.</text>
</comment>
<protein>
    <submittedName>
        <fullName evidence="11">Endonuclease/exonuclease/phosphatase family protein</fullName>
    </submittedName>
</protein>